<dbReference type="GO" id="GO:0030488">
    <property type="term" value="P:tRNA methylation"/>
    <property type="evidence" value="ECO:0007669"/>
    <property type="project" value="TreeGrafter"/>
</dbReference>
<evidence type="ECO:0000256" key="4">
    <source>
        <dbReference type="ARBA" id="ARBA00022694"/>
    </source>
</evidence>
<dbReference type="SMART" id="SM00320">
    <property type="entry name" value="WD40"/>
    <property type="match status" value="8"/>
</dbReference>
<dbReference type="GO" id="GO:0005737">
    <property type="term" value="C:cytoplasm"/>
    <property type="evidence" value="ECO:0007669"/>
    <property type="project" value="UniProtKB-SubCell"/>
</dbReference>
<evidence type="ECO:0000256" key="2">
    <source>
        <dbReference type="ARBA" id="ARBA00022490"/>
    </source>
</evidence>
<dbReference type="InterPro" id="IPR001680">
    <property type="entry name" value="WD40_rpt"/>
</dbReference>
<keyword evidence="4" id="KW-0819">tRNA processing</keyword>
<organism evidence="8 9">
    <name type="scientific">Rhizopus oryzae</name>
    <name type="common">Mucormycosis agent</name>
    <name type="synonym">Rhizopus arrhizus var. delemar</name>
    <dbReference type="NCBI Taxonomy" id="64495"/>
    <lineage>
        <taxon>Eukaryota</taxon>
        <taxon>Fungi</taxon>
        <taxon>Fungi incertae sedis</taxon>
        <taxon>Mucoromycota</taxon>
        <taxon>Mucoromycotina</taxon>
        <taxon>Mucoromycetes</taxon>
        <taxon>Mucorales</taxon>
        <taxon>Mucorineae</taxon>
        <taxon>Rhizopodaceae</taxon>
        <taxon>Rhizopus</taxon>
    </lineage>
</organism>
<proteinExistence type="inferred from homology"/>
<dbReference type="EMBL" id="JAANIT010000012">
    <property type="protein sequence ID" value="KAG1553993.1"/>
    <property type="molecule type" value="Genomic_DNA"/>
</dbReference>
<evidence type="ECO:0000256" key="6">
    <source>
        <dbReference type="ARBA" id="ARBA00038255"/>
    </source>
</evidence>
<comment type="subcellular location">
    <subcellularLocation>
        <location evidence="1">Cytoplasm</location>
    </subcellularLocation>
</comment>
<evidence type="ECO:0000313" key="9">
    <source>
        <dbReference type="Proteomes" id="UP000717996"/>
    </source>
</evidence>
<comment type="caution">
    <text evidence="8">The sequence shown here is derived from an EMBL/GenBank/DDBJ whole genome shotgun (WGS) entry which is preliminary data.</text>
</comment>
<reference evidence="8" key="1">
    <citation type="journal article" date="2020" name="Microb. Genom.">
        <title>Genetic diversity of clinical and environmental Mucorales isolates obtained from an investigation of mucormycosis cases among solid organ transplant recipients.</title>
        <authorList>
            <person name="Nguyen M.H."/>
            <person name="Kaul D."/>
            <person name="Muto C."/>
            <person name="Cheng S.J."/>
            <person name="Richter R.A."/>
            <person name="Bruno V.M."/>
            <person name="Liu G."/>
            <person name="Beyhan S."/>
            <person name="Sundermann A.J."/>
            <person name="Mounaud S."/>
            <person name="Pasculle A.W."/>
            <person name="Nierman W.C."/>
            <person name="Driscoll E."/>
            <person name="Cumbie R."/>
            <person name="Clancy C.J."/>
            <person name="Dupont C.L."/>
        </authorList>
    </citation>
    <scope>NUCLEOTIDE SEQUENCE</scope>
    <source>
        <strain evidence="8">GL16</strain>
    </source>
</reference>
<dbReference type="AlphaFoldDB" id="A0A9P6YQ82"/>
<dbReference type="SUPFAM" id="SSF50969">
    <property type="entry name" value="YVTN repeat-like/Quinoprotein amine dehydrogenase"/>
    <property type="match status" value="1"/>
</dbReference>
<dbReference type="InterPro" id="IPR051973">
    <property type="entry name" value="tRNA_Anticodon_Mtase-Reg"/>
</dbReference>
<accession>A0A9P6YQ82</accession>
<feature type="repeat" description="WD" evidence="7">
    <location>
        <begin position="212"/>
        <end position="253"/>
    </location>
</feature>
<comment type="similarity">
    <text evidence="6">Belongs to the WD repeat WDR6 family.</text>
</comment>
<keyword evidence="5" id="KW-0677">Repeat</keyword>
<dbReference type="PROSITE" id="PS50082">
    <property type="entry name" value="WD_REPEATS_2"/>
    <property type="match status" value="2"/>
</dbReference>
<dbReference type="InterPro" id="IPR036322">
    <property type="entry name" value="WD40_repeat_dom_sf"/>
</dbReference>
<evidence type="ECO:0000313" key="8">
    <source>
        <dbReference type="EMBL" id="KAG1553993.1"/>
    </source>
</evidence>
<evidence type="ECO:0000256" key="7">
    <source>
        <dbReference type="PROSITE-ProRule" id="PRU00221"/>
    </source>
</evidence>
<dbReference type="PROSITE" id="PS50294">
    <property type="entry name" value="WD_REPEATS_REGION"/>
    <property type="match status" value="1"/>
</dbReference>
<name>A0A9P6YQ82_RHIOR</name>
<dbReference type="Proteomes" id="UP000717996">
    <property type="component" value="Unassembled WGS sequence"/>
</dbReference>
<dbReference type="PANTHER" id="PTHR14344:SF3">
    <property type="entry name" value="WD REPEAT-CONTAINING PROTEIN 6"/>
    <property type="match status" value="1"/>
</dbReference>
<keyword evidence="3 7" id="KW-0853">WD repeat</keyword>
<evidence type="ECO:0000256" key="1">
    <source>
        <dbReference type="ARBA" id="ARBA00004496"/>
    </source>
</evidence>
<protein>
    <recommendedName>
        <fullName evidence="10">WD repeat-containing protein 6</fullName>
    </recommendedName>
</protein>
<sequence length="1115" mass="125562">MTSELSVQDKVLEKEIFSGIVTSLCFHNNRILLAGHGPFLKIYNVHTGKLLYKDHVMPANRIHRIVPYPDIAFNSSTEARRFAVLGSKYLSILRLEVSDDEASCTIEQSYGPFKDWIMDAQWIIEKEDYPSNKMSIIYAHNFLEIVQLNASGSIDVLYSVQCQVRCILYSARIFGTTRDTIMVASGTVFNEVHLWKPFEKDENGDAAVLRKLIGHEGVIFCVRFNENACQIVSVSDDRTIRIWSLEDESKQPLVLFGHTARVWDCQFVDEYLVSISEDSTCRVWKNTLISQPDENNNNEEDGECIACWEGHASKNVWSCAINPEHKVVATGGQDSGIRLWSLASISNNRVDSEEDLCSFPLPVDKKKDYVRNFVMVKDQWMVGATTEGHLLKCDRKKQPYEWVEIQYDPSYKNYAIMKSSKCGRAVIVGNIYGDLIVISPENKFEPVKISAHKQKLFEIFIEASSIDENILYVVSNGYNERVLFHILDLSNPKPSIRTLYNIEMPTEKTTVLSVGIAENENILICGSRESALLIYRMPCHKDVQEGTIQDLKASLQMRRSHGRQAVTSVLVRQSTYTEIEGEEEEESNGIIFWTTGRDGCYIQYRLSVVNKSLEGSNTGCSSEEGTQLGVASRGDTVVQSHDMILEKIYRNKVTKGTLEGSLLVDGELLLLGFFRKNFFVYNEKKNFVVVSINCGGGHRRWSFSTEDGKLNKSAFAFIRKEVLFAYFRDTSSINDGFSDSILQHNYHGREVRALRFLDSITIDSTQKPILFATGGEDTILRIQQYMPNDPSGFYTHVNIRKHTTVIKNIDFSQGFSSLLFTSGGLEELRCWKIEVASSKSINEPVHLNCLEVANCPSLTKDIEVRIMDTTTFAITPEYHIIGAVYSDAMIRFWLFNETTRKFSLIADGTWHAKCILQICHVQINQHVYFFTSATEGGIAMWDISDQLYSALEKVDELEAEPTTAAFGLLKPLHYYRSHMSGVNALEAVPYKDKNHLLVVSGGEDNAVSASLLCIQHDNAVKSINDPFIIPNAHASSVTGIKYINGEVLTCSTDQRLNVWKVNDLKDNGVSLSLSTASFMDVPDPSALDAIISNGYIHAAITGVGLESVKYRQTMN</sequence>
<dbReference type="OrthoDB" id="5594999at2759"/>
<keyword evidence="2" id="KW-0963">Cytoplasm</keyword>
<dbReference type="PANTHER" id="PTHR14344">
    <property type="entry name" value="WD REPEAT PROTEIN"/>
    <property type="match status" value="1"/>
</dbReference>
<dbReference type="Pfam" id="PF00400">
    <property type="entry name" value="WD40"/>
    <property type="match status" value="3"/>
</dbReference>
<evidence type="ECO:0008006" key="10">
    <source>
        <dbReference type="Google" id="ProtNLM"/>
    </source>
</evidence>
<evidence type="ECO:0000256" key="5">
    <source>
        <dbReference type="ARBA" id="ARBA00022737"/>
    </source>
</evidence>
<feature type="repeat" description="WD" evidence="7">
    <location>
        <begin position="316"/>
        <end position="350"/>
    </location>
</feature>
<dbReference type="InterPro" id="IPR015943">
    <property type="entry name" value="WD40/YVTN_repeat-like_dom_sf"/>
</dbReference>
<dbReference type="Gene3D" id="2.130.10.10">
    <property type="entry name" value="YVTN repeat-like/Quinoprotein amine dehydrogenase"/>
    <property type="match status" value="3"/>
</dbReference>
<evidence type="ECO:0000256" key="3">
    <source>
        <dbReference type="ARBA" id="ARBA00022574"/>
    </source>
</evidence>
<dbReference type="SUPFAM" id="SSF50978">
    <property type="entry name" value="WD40 repeat-like"/>
    <property type="match status" value="2"/>
</dbReference>
<dbReference type="InterPro" id="IPR011044">
    <property type="entry name" value="Quino_amine_DH_bsu"/>
</dbReference>
<gene>
    <name evidence="8" type="ORF">G6F51_000239</name>
</gene>